<evidence type="ECO:0000313" key="2">
    <source>
        <dbReference type="Proteomes" id="UP000011761"/>
    </source>
</evidence>
<organism evidence="1 2">
    <name type="scientific">Baudoinia panamericana (strain UAMH 10762)</name>
    <name type="common">Angels' share fungus</name>
    <name type="synonym">Baudoinia compniacensis (strain UAMH 10762)</name>
    <dbReference type="NCBI Taxonomy" id="717646"/>
    <lineage>
        <taxon>Eukaryota</taxon>
        <taxon>Fungi</taxon>
        <taxon>Dikarya</taxon>
        <taxon>Ascomycota</taxon>
        <taxon>Pezizomycotina</taxon>
        <taxon>Dothideomycetes</taxon>
        <taxon>Dothideomycetidae</taxon>
        <taxon>Mycosphaerellales</taxon>
        <taxon>Teratosphaeriaceae</taxon>
        <taxon>Baudoinia</taxon>
    </lineage>
</organism>
<dbReference type="AlphaFoldDB" id="M2MKY0"/>
<accession>M2MKY0</accession>
<proteinExistence type="predicted"/>
<protein>
    <submittedName>
        <fullName evidence="1">Uncharacterized protein</fullName>
    </submittedName>
</protein>
<evidence type="ECO:0000313" key="1">
    <source>
        <dbReference type="EMBL" id="EMC91988.1"/>
    </source>
</evidence>
<reference evidence="1 2" key="1">
    <citation type="journal article" date="2012" name="PLoS Pathog.">
        <title>Diverse lifestyles and strategies of plant pathogenesis encoded in the genomes of eighteen Dothideomycetes fungi.</title>
        <authorList>
            <person name="Ohm R.A."/>
            <person name="Feau N."/>
            <person name="Henrissat B."/>
            <person name="Schoch C.L."/>
            <person name="Horwitz B.A."/>
            <person name="Barry K.W."/>
            <person name="Condon B.J."/>
            <person name="Copeland A.C."/>
            <person name="Dhillon B."/>
            <person name="Glaser F."/>
            <person name="Hesse C.N."/>
            <person name="Kosti I."/>
            <person name="LaButti K."/>
            <person name="Lindquist E.A."/>
            <person name="Lucas S."/>
            <person name="Salamov A.A."/>
            <person name="Bradshaw R.E."/>
            <person name="Ciuffetti L."/>
            <person name="Hamelin R.C."/>
            <person name="Kema G.H.J."/>
            <person name="Lawrence C."/>
            <person name="Scott J.A."/>
            <person name="Spatafora J.W."/>
            <person name="Turgeon B.G."/>
            <person name="de Wit P.J.G.M."/>
            <person name="Zhong S."/>
            <person name="Goodwin S.B."/>
            <person name="Grigoriev I.V."/>
        </authorList>
    </citation>
    <scope>NUCLEOTIDE SEQUENCE [LARGE SCALE GENOMIC DNA]</scope>
    <source>
        <strain evidence="1 2">UAMH 10762</strain>
    </source>
</reference>
<dbReference type="Proteomes" id="UP000011761">
    <property type="component" value="Unassembled WGS sequence"/>
</dbReference>
<dbReference type="GeneID" id="19111438"/>
<name>M2MKY0_BAUPA</name>
<dbReference type="KEGG" id="bcom:BAUCODRAFT_312893"/>
<dbReference type="RefSeq" id="XP_007681318.1">
    <property type="nucleotide sequence ID" value="XM_007683128.1"/>
</dbReference>
<keyword evidence="2" id="KW-1185">Reference proteome</keyword>
<dbReference type="EMBL" id="KB445563">
    <property type="protein sequence ID" value="EMC91988.1"/>
    <property type="molecule type" value="Genomic_DNA"/>
</dbReference>
<dbReference type="HOGENOM" id="CLU_1749293_0_0_1"/>
<dbReference type="eggNOG" id="ENOG502RM6J">
    <property type="taxonomic scope" value="Eukaryota"/>
</dbReference>
<dbReference type="OrthoDB" id="2788050at2759"/>
<gene>
    <name evidence="1" type="ORF">BAUCODRAFT_312893</name>
</gene>
<sequence length="149" mass="17006">MAHDRTVRSARARDDCKVFRLQMNDDWPLETQRLMLLQAAMIMCQVPLSAVEWRKARFTPCLPKLANADRSMHLGLLSRAHHDAESMTVLIAGRHNHSMNRGKDLVVVDPVSKVPIGLVPDFTHTLMEIEQFISRLSRIYGPLVRHFPG</sequence>